<evidence type="ECO:0000313" key="7">
    <source>
        <dbReference type="EMBL" id="ADZ72663.1"/>
    </source>
</evidence>
<dbReference type="RefSeq" id="WP_013654961.1">
    <property type="nucleotide sequence ID" value="NC_015259.1"/>
</dbReference>
<name>F2IVE5_POLGS</name>
<dbReference type="PANTHER" id="PTHR43774:SF1">
    <property type="entry name" value="PEPTIDE METHIONINE SULFOXIDE REDUCTASE MSRA 2"/>
    <property type="match status" value="1"/>
</dbReference>
<keyword evidence="1 4" id="KW-0560">Oxidoreductase</keyword>
<dbReference type="KEGG" id="pgv:SL003B_4246"/>
<dbReference type="AlphaFoldDB" id="F2IVE5"/>
<protein>
    <recommendedName>
        <fullName evidence="4">Peptide methionine sulfoxide reductase MsrA</fullName>
        <shortName evidence="4">Protein-methionine-S-oxide reductase</shortName>
        <ecNumber evidence="4">1.8.4.11</ecNumber>
    </recommendedName>
    <alternativeName>
        <fullName evidence="4">Peptide-methionine (S)-S-oxide reductase</fullName>
        <shortName evidence="4">Peptide Met(O) reductase</shortName>
    </alternativeName>
</protein>
<comment type="catalytic activity">
    <reaction evidence="2 4">
        <text>L-methionyl-[protein] + [thioredoxin]-disulfide + H2O = L-methionyl-(S)-S-oxide-[protein] + [thioredoxin]-dithiol</text>
        <dbReference type="Rhea" id="RHEA:14217"/>
        <dbReference type="Rhea" id="RHEA-COMP:10698"/>
        <dbReference type="Rhea" id="RHEA-COMP:10700"/>
        <dbReference type="Rhea" id="RHEA-COMP:12313"/>
        <dbReference type="Rhea" id="RHEA-COMP:12315"/>
        <dbReference type="ChEBI" id="CHEBI:15377"/>
        <dbReference type="ChEBI" id="CHEBI:16044"/>
        <dbReference type="ChEBI" id="CHEBI:29950"/>
        <dbReference type="ChEBI" id="CHEBI:44120"/>
        <dbReference type="ChEBI" id="CHEBI:50058"/>
        <dbReference type="EC" id="1.8.4.11"/>
    </reaction>
</comment>
<dbReference type="PATRIC" id="fig|991905.3.peg.4378"/>
<dbReference type="Gene3D" id="3.30.1060.10">
    <property type="entry name" value="Peptide methionine sulphoxide reductase MsrA"/>
    <property type="match status" value="1"/>
</dbReference>
<feature type="active site" evidence="4">
    <location>
        <position position="32"/>
    </location>
</feature>
<dbReference type="PANTHER" id="PTHR43774">
    <property type="entry name" value="PEPTIDE METHIONINE SULFOXIDE REDUCTASE"/>
    <property type="match status" value="1"/>
</dbReference>
<accession>F2IVE5</accession>
<evidence type="ECO:0000313" key="8">
    <source>
        <dbReference type="Proteomes" id="UP000008130"/>
    </source>
</evidence>
<dbReference type="InterPro" id="IPR036509">
    <property type="entry name" value="Met_Sox_Rdtase_MsrA_sf"/>
</dbReference>
<comment type="catalytic activity">
    <reaction evidence="3 4">
        <text>[thioredoxin]-disulfide + L-methionine + H2O = L-methionine (S)-S-oxide + [thioredoxin]-dithiol</text>
        <dbReference type="Rhea" id="RHEA:19993"/>
        <dbReference type="Rhea" id="RHEA-COMP:10698"/>
        <dbReference type="Rhea" id="RHEA-COMP:10700"/>
        <dbReference type="ChEBI" id="CHEBI:15377"/>
        <dbReference type="ChEBI" id="CHEBI:29950"/>
        <dbReference type="ChEBI" id="CHEBI:50058"/>
        <dbReference type="ChEBI" id="CHEBI:57844"/>
        <dbReference type="ChEBI" id="CHEBI:58772"/>
        <dbReference type="EC" id="1.8.4.11"/>
    </reaction>
</comment>
<evidence type="ECO:0000259" key="6">
    <source>
        <dbReference type="Pfam" id="PF01625"/>
    </source>
</evidence>
<dbReference type="EMBL" id="CP002568">
    <property type="protein sequence ID" value="ADZ72663.1"/>
    <property type="molecule type" value="Genomic_DNA"/>
</dbReference>
<dbReference type="InterPro" id="IPR002569">
    <property type="entry name" value="Met_Sox_Rdtase_MsrA_dom"/>
</dbReference>
<keyword evidence="8" id="KW-1185">Reference proteome</keyword>
<dbReference type="GO" id="GO:0033744">
    <property type="term" value="F:L-methionine:thioredoxin-disulfide S-oxidoreductase activity"/>
    <property type="evidence" value="ECO:0007669"/>
    <property type="project" value="RHEA"/>
</dbReference>
<feature type="domain" description="Peptide methionine sulphoxide reductase MsrA" evidence="6">
    <location>
        <begin position="25"/>
        <end position="169"/>
    </location>
</feature>
<dbReference type="EC" id="1.8.4.11" evidence="4"/>
<dbReference type="HOGENOM" id="CLU_031040_10_1_5"/>
<dbReference type="Proteomes" id="UP000008130">
    <property type="component" value="Chromosome"/>
</dbReference>
<gene>
    <name evidence="4" type="primary">msrA</name>
    <name evidence="7" type="ordered locus">SL003B_4246</name>
</gene>
<dbReference type="Pfam" id="PF01625">
    <property type="entry name" value="PMSR"/>
    <property type="match status" value="1"/>
</dbReference>
<dbReference type="NCBIfam" id="TIGR00401">
    <property type="entry name" value="msrA"/>
    <property type="match status" value="1"/>
</dbReference>
<evidence type="ECO:0000256" key="5">
    <source>
        <dbReference type="SAM" id="SignalP"/>
    </source>
</evidence>
<feature type="signal peptide" evidence="5">
    <location>
        <begin position="1"/>
        <end position="23"/>
    </location>
</feature>
<dbReference type="SUPFAM" id="SSF55068">
    <property type="entry name" value="Peptide methionine sulfoxide reductase"/>
    <property type="match status" value="1"/>
</dbReference>
<evidence type="ECO:0000256" key="1">
    <source>
        <dbReference type="ARBA" id="ARBA00023002"/>
    </source>
</evidence>
<dbReference type="HAMAP" id="MF_01401">
    <property type="entry name" value="MsrA"/>
    <property type="match status" value="1"/>
</dbReference>
<dbReference type="STRING" id="991905.SL003B_4246"/>
<reference evidence="7 8" key="1">
    <citation type="journal article" date="2011" name="J. Bacteriol.">
        <title>Complete genome sequence of Polymorphum gilvum SL003B-26A1T, a crude oil-degrading bacterium from oil-polluted saline soil.</title>
        <authorList>
            <person name="Li S.G."/>
            <person name="Tang Y.Q."/>
            <person name="Nie Y."/>
            <person name="Cai M."/>
            <person name="Wu X.L."/>
        </authorList>
    </citation>
    <scope>NUCLEOTIDE SEQUENCE [LARGE SCALE GENOMIC DNA]</scope>
    <source>
        <strain evidence="8">LMG 25793 / CGMCC 1.9160 / SL003B-26A1</strain>
    </source>
</reference>
<sequence>MRPLRALFAVAVLAAGHALPAAAETAIFAGGCFWCVEADLDKVDGVTATVSGYTGGTTEGPTYKTYEAGGHREAVRIEFDPARVGYRDLVAIFLRTVDVTDAGGQFCDRGHGYTTAIYVLDEAQRRAAEAERAAAEQALGRPVVTPVEDAAPFWPAEDYHQDYYRSQERTLTRFGYVTRASAYKGYRDACGRDRRVKEVWGDDAYKGLPKAGS</sequence>
<dbReference type="GO" id="GO:0008113">
    <property type="term" value="F:peptide-methionine (S)-S-oxide reductase activity"/>
    <property type="evidence" value="ECO:0007669"/>
    <property type="project" value="UniProtKB-UniRule"/>
</dbReference>
<evidence type="ECO:0000256" key="4">
    <source>
        <dbReference type="HAMAP-Rule" id="MF_01401"/>
    </source>
</evidence>
<organism evidence="7 8">
    <name type="scientific">Polymorphum gilvum (strain LMG 25793 / CGMCC 1.9160 / SL003B-26A1)</name>
    <dbReference type="NCBI Taxonomy" id="991905"/>
    <lineage>
        <taxon>Bacteria</taxon>
        <taxon>Pseudomonadati</taxon>
        <taxon>Pseudomonadota</taxon>
        <taxon>Alphaproteobacteria</taxon>
        <taxon>Rhodobacterales</taxon>
        <taxon>Paracoccaceae</taxon>
        <taxon>Polymorphum</taxon>
    </lineage>
</organism>
<comment type="similarity">
    <text evidence="4">Belongs to the MsrA Met sulfoxide reductase family.</text>
</comment>
<dbReference type="eggNOG" id="COG0225">
    <property type="taxonomic scope" value="Bacteria"/>
</dbReference>
<comment type="function">
    <text evidence="4">Has an important function as a repair enzyme for proteins that have been inactivated by oxidation. Catalyzes the reversible oxidation-reduction of methionine sulfoxide in proteins to methionine.</text>
</comment>
<evidence type="ECO:0000256" key="3">
    <source>
        <dbReference type="ARBA" id="ARBA00048782"/>
    </source>
</evidence>
<feature type="chain" id="PRO_5003279983" description="Peptide methionine sulfoxide reductase MsrA" evidence="5">
    <location>
        <begin position="24"/>
        <end position="213"/>
    </location>
</feature>
<keyword evidence="5" id="KW-0732">Signal</keyword>
<dbReference type="OrthoDB" id="4174719at2"/>
<evidence type="ECO:0000256" key="2">
    <source>
        <dbReference type="ARBA" id="ARBA00047806"/>
    </source>
</evidence>
<proteinExistence type="inferred from homology"/>